<evidence type="ECO:0000256" key="3">
    <source>
        <dbReference type="ARBA" id="ARBA00022452"/>
    </source>
</evidence>
<keyword evidence="4" id="KW-0812">Transmembrane</keyword>
<dbReference type="GO" id="GO:0009279">
    <property type="term" value="C:cell outer membrane"/>
    <property type="evidence" value="ECO:0007669"/>
    <property type="project" value="UniProtKB-SubCell"/>
</dbReference>
<accession>A0AA49FLL6</accession>
<dbReference type="GO" id="GO:0015562">
    <property type="term" value="F:efflux transmembrane transporter activity"/>
    <property type="evidence" value="ECO:0007669"/>
    <property type="project" value="InterPro"/>
</dbReference>
<dbReference type="GO" id="GO:0015288">
    <property type="term" value="F:porin activity"/>
    <property type="evidence" value="ECO:0007669"/>
    <property type="project" value="TreeGrafter"/>
</dbReference>
<evidence type="ECO:0000256" key="7">
    <source>
        <dbReference type="PIRNR" id="PIRNR001892"/>
    </source>
</evidence>
<dbReference type="PANTHER" id="PTHR30026">
    <property type="entry name" value="OUTER MEMBRANE PROTEIN TOLC"/>
    <property type="match status" value="1"/>
</dbReference>
<gene>
    <name evidence="9" type="ORF">OHM77_00305</name>
</gene>
<sequence>MMRRRAFPAGLAAALLSLSAGTALARELDPFTIGDRVSATPARAMTSGAEGTDPCQFGPPGTPLGLAEAVERAICHNPQSRQAWANAKAQAAAVGVRLSAYLPTVSASFGSAKQKNTTAIENYGGLGPFSFSSRPTIRSTGLKLSWMLTDFGLRSAQLDQARALLDAANATHDATLQAALLNAAQAYFDTLTALAALDAANEAENAAKESFLAAEAKYKAGVGGLTDQLQASTAYAQARLDRVTAGGDLKNAQGSLAIAMGLTVSMPLVLVRHNGALPDTAFVKAIDDLIDDAQHNHPSLLAAQAELTAAKASVDAVRAEGRPNIALTSEFSRQNQLGQPPSLGLAPTSVTSTSNAVGVQLTIPLFEGFGRGYRIKTAEGQAESKAAELEKTKRQVTLDVWKSYQLLETESANLKAAGELVSNARESFNVARGRYKAGVGNIIELLNAQSALANAERQRIKSVSNWHTARLKLAASVGKIGLWAIR</sequence>
<comment type="similarity">
    <text evidence="1 7">Belongs to the outer membrane factor (OMF) (TC 1.B.17) family.</text>
</comment>
<evidence type="ECO:0000256" key="5">
    <source>
        <dbReference type="ARBA" id="ARBA00023136"/>
    </source>
</evidence>
<dbReference type="GO" id="GO:1990281">
    <property type="term" value="C:efflux pump complex"/>
    <property type="evidence" value="ECO:0007669"/>
    <property type="project" value="TreeGrafter"/>
</dbReference>
<feature type="chain" id="PRO_5041323398" description="Protein CyaE" evidence="8">
    <location>
        <begin position="26"/>
        <end position="486"/>
    </location>
</feature>
<name>A0AA49FLL6_9PROT</name>
<keyword evidence="5 7" id="KW-0472">Membrane</keyword>
<keyword evidence="3" id="KW-1134">Transmembrane beta strand</keyword>
<keyword evidence="7" id="KW-0204">Cytolysis</keyword>
<evidence type="ECO:0000313" key="9">
    <source>
        <dbReference type="EMBL" id="WIM05762.1"/>
    </source>
</evidence>
<keyword evidence="7" id="KW-0354">Hemolysis</keyword>
<dbReference type="GO" id="GO:0031640">
    <property type="term" value="P:killing of cells of another organism"/>
    <property type="evidence" value="ECO:0007669"/>
    <property type="project" value="UniProtKB-KW"/>
</dbReference>
<dbReference type="PANTHER" id="PTHR30026:SF20">
    <property type="entry name" value="OUTER MEMBRANE PROTEIN TOLC"/>
    <property type="match status" value="1"/>
</dbReference>
<keyword evidence="8" id="KW-0732">Signal</keyword>
<keyword evidence="6 7" id="KW-0998">Cell outer membrane</keyword>
<dbReference type="EMBL" id="CP107246">
    <property type="protein sequence ID" value="WIM05762.1"/>
    <property type="molecule type" value="Genomic_DNA"/>
</dbReference>
<reference evidence="9" key="1">
    <citation type="journal article" date="2023" name="Nat. Microbiol.">
        <title>Enrichment and characterization of a nitric oxide-reducing microbial community in a continuous bioreactor.</title>
        <authorList>
            <person name="Garrido-Amador P."/>
            <person name="Stortenbeker N."/>
            <person name="Wessels H.J.C.T."/>
            <person name="Speth D.R."/>
            <person name="Garcia-Heredia I."/>
            <person name="Kartal B."/>
        </authorList>
    </citation>
    <scope>NUCLEOTIDE SEQUENCE</scope>
    <source>
        <strain evidence="9">MAG1</strain>
    </source>
</reference>
<dbReference type="KEGG" id="npv:OHM77_00305"/>
<dbReference type="Proteomes" id="UP001234916">
    <property type="component" value="Chromosome"/>
</dbReference>
<dbReference type="PIRSF" id="PIRSF001892">
    <property type="entry name" value="CyaE"/>
    <property type="match status" value="1"/>
</dbReference>
<evidence type="ECO:0000256" key="8">
    <source>
        <dbReference type="SAM" id="SignalP"/>
    </source>
</evidence>
<dbReference type="Gene3D" id="1.20.1600.10">
    <property type="entry name" value="Outer membrane efflux proteins (OEP)"/>
    <property type="match status" value="1"/>
</dbReference>
<dbReference type="InterPro" id="IPR051906">
    <property type="entry name" value="TolC-like"/>
</dbReference>
<dbReference type="InterPro" id="IPR028351">
    <property type="entry name" value="CyaE"/>
</dbReference>
<evidence type="ECO:0000256" key="1">
    <source>
        <dbReference type="ARBA" id="ARBA00007613"/>
    </source>
</evidence>
<organism evidence="9">
    <name type="scientific">Candidatus Nitricoxidivorans perseverans</name>
    <dbReference type="NCBI Taxonomy" id="2975601"/>
    <lineage>
        <taxon>Bacteria</taxon>
        <taxon>Pseudomonadati</taxon>
        <taxon>Pseudomonadota</taxon>
        <taxon>Betaproteobacteria</taxon>
        <taxon>Nitrosomonadales</taxon>
        <taxon>Sterolibacteriaceae</taxon>
        <taxon>Candidatus Nitricoxidivorans</taxon>
    </lineage>
</organism>
<comment type="function">
    <text evidence="7">CyaE is necessary for transport of calmodulin-sensitive adenylate cyclase-hemolysin (cyclolysin).</text>
</comment>
<keyword evidence="2 7" id="KW-0813">Transport</keyword>
<dbReference type="Pfam" id="PF02321">
    <property type="entry name" value="OEP"/>
    <property type="match status" value="2"/>
</dbReference>
<comment type="subcellular location">
    <subcellularLocation>
        <location evidence="7">Cell outer membrane</location>
        <topology evidence="7">Peripheral membrane protein</topology>
    </subcellularLocation>
</comment>
<dbReference type="InterPro" id="IPR003423">
    <property type="entry name" value="OMP_efflux"/>
</dbReference>
<evidence type="ECO:0000256" key="4">
    <source>
        <dbReference type="ARBA" id="ARBA00022692"/>
    </source>
</evidence>
<feature type="signal peptide" evidence="8">
    <location>
        <begin position="1"/>
        <end position="25"/>
    </location>
</feature>
<evidence type="ECO:0000256" key="2">
    <source>
        <dbReference type="ARBA" id="ARBA00022448"/>
    </source>
</evidence>
<proteinExistence type="inferred from homology"/>
<evidence type="ECO:0000256" key="6">
    <source>
        <dbReference type="ARBA" id="ARBA00023237"/>
    </source>
</evidence>
<protein>
    <recommendedName>
        <fullName evidence="7">Protein CyaE</fullName>
    </recommendedName>
</protein>
<dbReference type="AlphaFoldDB" id="A0AA49FLL6"/>
<dbReference type="SUPFAM" id="SSF56954">
    <property type="entry name" value="Outer membrane efflux proteins (OEP)"/>
    <property type="match status" value="1"/>
</dbReference>